<gene>
    <name evidence="2" type="ORF">M5K25_022403</name>
</gene>
<reference evidence="2 3" key="1">
    <citation type="journal article" date="2024" name="Plant Biotechnol. J.">
        <title>Dendrobium thyrsiflorum genome and its molecular insights into genes involved in important horticultural traits.</title>
        <authorList>
            <person name="Chen B."/>
            <person name="Wang J.Y."/>
            <person name="Zheng P.J."/>
            <person name="Li K.L."/>
            <person name="Liang Y.M."/>
            <person name="Chen X.F."/>
            <person name="Zhang C."/>
            <person name="Zhao X."/>
            <person name="He X."/>
            <person name="Zhang G.Q."/>
            <person name="Liu Z.J."/>
            <person name="Xu Q."/>
        </authorList>
    </citation>
    <scope>NUCLEOTIDE SEQUENCE [LARGE SCALE GENOMIC DNA]</scope>
    <source>
        <strain evidence="2">GZMU011</strain>
    </source>
</reference>
<sequence length="288" mass="32483">MEVGFAAEWRRGAAVGSARRPGGSGKVGFYWMDRDVVGDRKNCVRLVQPGAERRVWLQEELRSTYTGPPPDVGVSSDHHLRPGHFGSLPSPKGEKGEGFFAITRRVKKDVERFSTITRRVRKYVERFSADTGEGVKGSGTLPSLAGDRVNMTPLMSIVTYLIMSNTPFDEAQLILDYIHNLTDIRHPQTKRKKNLALGHLVSYVLQRKYGLNYSEPPTEELIFLTNCSFRSLFHENQPAEGEDLEGEAAPEPAPGPDQNAYKEIINRFGTMEAHFDQRFDQIELRMKT</sequence>
<evidence type="ECO:0000256" key="1">
    <source>
        <dbReference type="SAM" id="MobiDB-lite"/>
    </source>
</evidence>
<dbReference type="Proteomes" id="UP001552299">
    <property type="component" value="Unassembled WGS sequence"/>
</dbReference>
<protein>
    <submittedName>
        <fullName evidence="2">Uncharacterized protein</fullName>
    </submittedName>
</protein>
<feature type="region of interest" description="Disordered" evidence="1">
    <location>
        <begin position="238"/>
        <end position="258"/>
    </location>
</feature>
<accession>A0ABD0UC91</accession>
<name>A0ABD0UC91_DENTH</name>
<evidence type="ECO:0000313" key="3">
    <source>
        <dbReference type="Proteomes" id="UP001552299"/>
    </source>
</evidence>
<comment type="caution">
    <text evidence="2">The sequence shown here is derived from an EMBL/GenBank/DDBJ whole genome shotgun (WGS) entry which is preliminary data.</text>
</comment>
<evidence type="ECO:0000313" key="2">
    <source>
        <dbReference type="EMBL" id="KAL0907946.1"/>
    </source>
</evidence>
<dbReference type="EMBL" id="JANQDX010000017">
    <property type="protein sequence ID" value="KAL0907946.1"/>
    <property type="molecule type" value="Genomic_DNA"/>
</dbReference>
<proteinExistence type="predicted"/>
<keyword evidence="3" id="KW-1185">Reference proteome</keyword>
<organism evidence="2 3">
    <name type="scientific">Dendrobium thyrsiflorum</name>
    <name type="common">Pinecone-like raceme dendrobium</name>
    <name type="synonym">Orchid</name>
    <dbReference type="NCBI Taxonomy" id="117978"/>
    <lineage>
        <taxon>Eukaryota</taxon>
        <taxon>Viridiplantae</taxon>
        <taxon>Streptophyta</taxon>
        <taxon>Embryophyta</taxon>
        <taxon>Tracheophyta</taxon>
        <taxon>Spermatophyta</taxon>
        <taxon>Magnoliopsida</taxon>
        <taxon>Liliopsida</taxon>
        <taxon>Asparagales</taxon>
        <taxon>Orchidaceae</taxon>
        <taxon>Epidendroideae</taxon>
        <taxon>Malaxideae</taxon>
        <taxon>Dendrobiinae</taxon>
        <taxon>Dendrobium</taxon>
    </lineage>
</organism>
<dbReference type="AlphaFoldDB" id="A0ABD0UC91"/>